<evidence type="ECO:0000313" key="3">
    <source>
        <dbReference type="EMBL" id="OVE85093.1"/>
    </source>
</evidence>
<name>A0A202E9X3_9EURY</name>
<sequence>MGGEKNWSEPGLTEKQKEAWRLYKGEDLSVGEVAEELGIKETSANGRLEACYRKRARSQATLEWLAQFE</sequence>
<dbReference type="Proteomes" id="UP000196084">
    <property type="component" value="Unassembled WGS sequence"/>
</dbReference>
<evidence type="ECO:0000256" key="2">
    <source>
        <dbReference type="ARBA" id="ARBA00024764"/>
    </source>
</evidence>
<dbReference type="Pfam" id="PF04297">
    <property type="entry name" value="UPF0122"/>
    <property type="match status" value="1"/>
</dbReference>
<accession>A0A202E9X3</accession>
<evidence type="ECO:0000313" key="4">
    <source>
        <dbReference type="Proteomes" id="UP000196084"/>
    </source>
</evidence>
<organism evidence="3 4">
    <name type="scientific">Natronolimnobius baerhuensis</name>
    <dbReference type="NCBI Taxonomy" id="253108"/>
    <lineage>
        <taxon>Archaea</taxon>
        <taxon>Methanobacteriati</taxon>
        <taxon>Methanobacteriota</taxon>
        <taxon>Stenosarchaea group</taxon>
        <taxon>Halobacteria</taxon>
        <taxon>Halobacteriales</taxon>
        <taxon>Natrialbaceae</taxon>
        <taxon>Natronolimnobius</taxon>
    </lineage>
</organism>
<gene>
    <name evidence="3" type="ORF">B2G88_12160</name>
</gene>
<dbReference type="Gene3D" id="1.10.10.10">
    <property type="entry name" value="Winged helix-like DNA-binding domain superfamily/Winged helix DNA-binding domain"/>
    <property type="match status" value="1"/>
</dbReference>
<dbReference type="EMBL" id="MWPH01000002">
    <property type="protein sequence ID" value="OVE85093.1"/>
    <property type="molecule type" value="Genomic_DNA"/>
</dbReference>
<dbReference type="InterPro" id="IPR013324">
    <property type="entry name" value="RNA_pol_sigma_r3/r4-like"/>
</dbReference>
<comment type="function">
    <text evidence="2">Might take part in the signal recognition particle (SRP) pathway. This is inferred from the conservation of its genetic proximity to ftsY/ffh. May be a regulatory protein.</text>
</comment>
<evidence type="ECO:0008006" key="5">
    <source>
        <dbReference type="Google" id="ProtNLM"/>
    </source>
</evidence>
<dbReference type="InterPro" id="IPR007394">
    <property type="entry name" value="UPF0122"/>
</dbReference>
<reference evidence="3 4" key="1">
    <citation type="submission" date="2017-02" db="EMBL/GenBank/DDBJ databases">
        <title>Natronthermophilus aegyptiacus gen. nov.,sp. nov., an aerobic, extremely halophilic alkalithermophilic archaeon isolated from the athalassohaline Wadi An Natrun, Egypt.</title>
        <authorList>
            <person name="Zhao B."/>
        </authorList>
    </citation>
    <scope>NUCLEOTIDE SEQUENCE [LARGE SCALE GENOMIC DNA]</scope>
    <source>
        <strain evidence="3 4">CGMCC 1.3597</strain>
    </source>
</reference>
<evidence type="ECO:0000256" key="1">
    <source>
        <dbReference type="ARBA" id="ARBA00008720"/>
    </source>
</evidence>
<keyword evidence="4" id="KW-1185">Reference proteome</keyword>
<dbReference type="RefSeq" id="WP_054862612.1">
    <property type="nucleotide sequence ID" value="NZ_MWPH01000002.1"/>
</dbReference>
<protein>
    <recommendedName>
        <fullName evidence="5">HTH luxR-type domain-containing protein</fullName>
    </recommendedName>
</protein>
<dbReference type="InterPro" id="IPR036388">
    <property type="entry name" value="WH-like_DNA-bd_sf"/>
</dbReference>
<proteinExistence type="inferred from homology"/>
<comment type="similarity">
    <text evidence="1">Belongs to the UPF0122 family.</text>
</comment>
<dbReference type="AlphaFoldDB" id="A0A202E9X3"/>
<comment type="caution">
    <text evidence="3">The sequence shown here is derived from an EMBL/GenBank/DDBJ whole genome shotgun (WGS) entry which is preliminary data.</text>
</comment>
<dbReference type="SUPFAM" id="SSF88659">
    <property type="entry name" value="Sigma3 and sigma4 domains of RNA polymerase sigma factors"/>
    <property type="match status" value="1"/>
</dbReference>